<reference evidence="1 2" key="1">
    <citation type="submission" date="2023-05" db="EMBL/GenBank/DDBJ databases">
        <title>Novel species of genus Flectobacillus isolated from stream in China.</title>
        <authorList>
            <person name="Lu H."/>
        </authorList>
    </citation>
    <scope>NUCLEOTIDE SEQUENCE [LARGE SCALE GENOMIC DNA]</scope>
    <source>
        <strain evidence="1 2">DC10W</strain>
    </source>
</reference>
<gene>
    <name evidence="1" type="ORF">QM480_15435</name>
</gene>
<comment type="caution">
    <text evidence="1">The sequence shown here is derived from an EMBL/GenBank/DDBJ whole genome shotgun (WGS) entry which is preliminary data.</text>
</comment>
<dbReference type="Proteomes" id="UP001236569">
    <property type="component" value="Unassembled WGS sequence"/>
</dbReference>
<evidence type="ECO:0000313" key="2">
    <source>
        <dbReference type="Proteomes" id="UP001236569"/>
    </source>
</evidence>
<accession>A0ABT6YRD3</accession>
<keyword evidence="2" id="KW-1185">Reference proteome</keyword>
<proteinExistence type="predicted"/>
<sequence>MLKAHQYHRKSRFYKAVLLFAFLSFLGFGCNNQLFPDSFISLNPKEHFSPTPTDSVQLYITQLPSRPYQEIGILYVRTRNNNSDTENKNLVILKKMAANYGANAVIRLDVTDFNIKGVAVRWK</sequence>
<organism evidence="1 2">
    <name type="scientific">Flectobacillus longus</name>
    <dbReference type="NCBI Taxonomy" id="2984207"/>
    <lineage>
        <taxon>Bacteria</taxon>
        <taxon>Pseudomonadati</taxon>
        <taxon>Bacteroidota</taxon>
        <taxon>Cytophagia</taxon>
        <taxon>Cytophagales</taxon>
        <taxon>Flectobacillaceae</taxon>
        <taxon>Flectobacillus</taxon>
    </lineage>
</organism>
<dbReference type="PROSITE" id="PS51257">
    <property type="entry name" value="PROKAR_LIPOPROTEIN"/>
    <property type="match status" value="1"/>
</dbReference>
<evidence type="ECO:0000313" key="1">
    <source>
        <dbReference type="EMBL" id="MDI9865736.1"/>
    </source>
</evidence>
<protein>
    <submittedName>
        <fullName evidence="1">Uncharacterized protein</fullName>
    </submittedName>
</protein>
<dbReference type="RefSeq" id="WP_283370692.1">
    <property type="nucleotide sequence ID" value="NZ_JASHID010000011.1"/>
</dbReference>
<dbReference type="EMBL" id="JASHID010000011">
    <property type="protein sequence ID" value="MDI9865736.1"/>
    <property type="molecule type" value="Genomic_DNA"/>
</dbReference>
<name>A0ABT6YRD3_9BACT</name>